<comment type="caution">
    <text evidence="1">The sequence shown here is derived from an EMBL/GenBank/DDBJ whole genome shotgun (WGS) entry which is preliminary data.</text>
</comment>
<protein>
    <submittedName>
        <fullName evidence="1">Uncharacterized protein</fullName>
    </submittedName>
</protein>
<organism evidence="1 2">
    <name type="scientific">Thalassobacterium sedimentorum</name>
    <dbReference type="NCBI Taxonomy" id="3041258"/>
    <lineage>
        <taxon>Bacteria</taxon>
        <taxon>Pseudomonadati</taxon>
        <taxon>Verrucomicrobiota</taxon>
        <taxon>Opitutia</taxon>
        <taxon>Puniceicoccales</taxon>
        <taxon>Coraliomargaritaceae</taxon>
        <taxon>Thalassobacterium</taxon>
    </lineage>
</organism>
<dbReference type="RefSeq" id="WP_308986441.1">
    <property type="nucleotide sequence ID" value="NZ_JARXIC010000041.1"/>
</dbReference>
<dbReference type="Proteomes" id="UP001243717">
    <property type="component" value="Unassembled WGS sequence"/>
</dbReference>
<name>A0ABU1AMR3_9BACT</name>
<proteinExistence type="predicted"/>
<evidence type="ECO:0000313" key="1">
    <source>
        <dbReference type="EMBL" id="MDQ8195997.1"/>
    </source>
</evidence>
<accession>A0ABU1AMR3</accession>
<dbReference type="EMBL" id="JARXIC010000041">
    <property type="protein sequence ID" value="MDQ8195997.1"/>
    <property type="molecule type" value="Genomic_DNA"/>
</dbReference>
<gene>
    <name evidence="1" type="ORF">QEH59_16295</name>
</gene>
<sequence length="149" mass="16956">MAKIDVETLKFILQRNEPDIRKVNEIMQEIEMELKAEEEEKANRPPPVKKQFSILISDPEDELKDKDLTGWVVQIPEDDGVTVAPERIISAAYEFNTTPKGRRMPVETIGEACEAVPAKLFKEQNVWIKTKVPVLAVTCPNKIPTEKVE</sequence>
<reference evidence="1 2" key="1">
    <citation type="submission" date="2023-04" db="EMBL/GenBank/DDBJ databases">
        <title>A novel bacteria isolated from coastal sediment.</title>
        <authorList>
            <person name="Liu X.-J."/>
            <person name="Du Z.-J."/>
        </authorList>
    </citation>
    <scope>NUCLEOTIDE SEQUENCE [LARGE SCALE GENOMIC DNA]</scope>
    <source>
        <strain evidence="1 2">SDUM461004</strain>
    </source>
</reference>
<keyword evidence="2" id="KW-1185">Reference proteome</keyword>
<evidence type="ECO:0000313" key="2">
    <source>
        <dbReference type="Proteomes" id="UP001243717"/>
    </source>
</evidence>